<proteinExistence type="predicted"/>
<organism evidence="2 3">
    <name type="scientific">Nocardia cyriacigeorgica</name>
    <dbReference type="NCBI Taxonomy" id="135487"/>
    <lineage>
        <taxon>Bacteria</taxon>
        <taxon>Bacillati</taxon>
        <taxon>Actinomycetota</taxon>
        <taxon>Actinomycetes</taxon>
        <taxon>Mycobacteriales</taxon>
        <taxon>Nocardiaceae</taxon>
        <taxon>Nocardia</taxon>
    </lineage>
</organism>
<dbReference type="Proteomes" id="UP000290439">
    <property type="component" value="Chromosome"/>
</dbReference>
<gene>
    <name evidence="2" type="ORF">NCTC10797_01561</name>
</gene>
<evidence type="ECO:0000256" key="1">
    <source>
        <dbReference type="SAM" id="MobiDB-lite"/>
    </source>
</evidence>
<sequence>MWQRSTTPDYPLTAFRDAANAREVDTADDPAAVLGWRLEARGRHSTGTGPLPWLPEHHHSDYHPLAAAVELGELHSDRITTAPRETERIDWRRARLVHEIDRFVVLTVPVPCPEAHTHTEPSIESSTTSQNSPP</sequence>
<reference evidence="2 3" key="1">
    <citation type="submission" date="2019-02" db="EMBL/GenBank/DDBJ databases">
        <authorList>
            <consortium name="Pathogen Informatics"/>
        </authorList>
    </citation>
    <scope>NUCLEOTIDE SEQUENCE [LARGE SCALE GENOMIC DNA]</scope>
    <source>
        <strain evidence="2 3">3012STDY6756504</strain>
    </source>
</reference>
<evidence type="ECO:0000313" key="2">
    <source>
        <dbReference type="EMBL" id="VFA97796.1"/>
    </source>
</evidence>
<dbReference type="EMBL" id="LR215973">
    <property type="protein sequence ID" value="VFA97796.1"/>
    <property type="molecule type" value="Genomic_DNA"/>
</dbReference>
<dbReference type="AlphaFoldDB" id="A0A4U8VVX7"/>
<accession>A0A4U8VVX7</accession>
<protein>
    <submittedName>
        <fullName evidence="2">Uncharacterized protein</fullName>
    </submittedName>
</protein>
<feature type="compositionally biased region" description="Polar residues" evidence="1">
    <location>
        <begin position="122"/>
        <end position="134"/>
    </location>
</feature>
<name>A0A4U8VVX7_9NOCA</name>
<dbReference type="RefSeq" id="WP_130916596.1">
    <property type="nucleotide sequence ID" value="NZ_JADLPI010000003.1"/>
</dbReference>
<evidence type="ECO:0000313" key="3">
    <source>
        <dbReference type="Proteomes" id="UP000290439"/>
    </source>
</evidence>
<feature type="region of interest" description="Disordered" evidence="1">
    <location>
        <begin position="115"/>
        <end position="134"/>
    </location>
</feature>